<feature type="compositionally biased region" description="Polar residues" evidence="1">
    <location>
        <begin position="107"/>
        <end position="127"/>
    </location>
</feature>
<sequence>MLTSETMVSDQEIARGVSDILSIGGHSNTATVSSVVQQVGAKLGLDLSHKSAYIADQINLFRHLHTPPSVFHNHHLYYNQPHHHALPSPFTLHFGGYPPHVHHQEQHVTSPSVNNVPPTSKDSTQTATKKRGGPGGLNKLCGVSPELQAIVGEATMSRTEIVKQLWVYIRKNNLQDPSNKRKIISDEALRVVLETDVTDMFKMNKLISKHILPLGRGQDSVPPKRRKLDAESESLHADASVATEINETLARLHLLHNS</sequence>
<reference evidence="3" key="1">
    <citation type="submission" date="2024-03" db="EMBL/GenBank/DDBJ databases">
        <title>WGS assembly of Saponaria officinalis var. Norfolk2.</title>
        <authorList>
            <person name="Jenkins J."/>
            <person name="Shu S."/>
            <person name="Grimwood J."/>
            <person name="Barry K."/>
            <person name="Goodstein D."/>
            <person name="Schmutz J."/>
            <person name="Leebens-Mack J."/>
            <person name="Osbourn A."/>
        </authorList>
    </citation>
    <scope>NUCLEOTIDE SEQUENCE [LARGE SCALE GENOMIC DNA]</scope>
    <source>
        <strain evidence="3">JIC</strain>
    </source>
</reference>
<evidence type="ECO:0000313" key="3">
    <source>
        <dbReference type="EMBL" id="KAK9706329.1"/>
    </source>
</evidence>
<dbReference type="AlphaFoldDB" id="A0AAW1JMI3"/>
<protein>
    <recommendedName>
        <fullName evidence="2">DM2 domain-containing protein</fullName>
    </recommendedName>
</protein>
<gene>
    <name evidence="3" type="ORF">RND81_07G117000</name>
</gene>
<dbReference type="Gene3D" id="1.10.245.10">
    <property type="entry name" value="SWIB/MDM2 domain"/>
    <property type="match status" value="1"/>
</dbReference>
<dbReference type="CDD" id="cd10567">
    <property type="entry name" value="SWIB-MDM2_like"/>
    <property type="match status" value="1"/>
</dbReference>
<evidence type="ECO:0000313" key="4">
    <source>
        <dbReference type="Proteomes" id="UP001443914"/>
    </source>
</evidence>
<dbReference type="InterPro" id="IPR014876">
    <property type="entry name" value="DEK_C"/>
</dbReference>
<evidence type="ECO:0000256" key="1">
    <source>
        <dbReference type="SAM" id="MobiDB-lite"/>
    </source>
</evidence>
<dbReference type="InterPro" id="IPR036885">
    <property type="entry name" value="SWIB_MDM2_dom_sf"/>
</dbReference>
<accession>A0AAW1JMI3</accession>
<dbReference type="Proteomes" id="UP001443914">
    <property type="component" value="Unassembled WGS sequence"/>
</dbReference>
<dbReference type="EMBL" id="JBDFQZ010000007">
    <property type="protein sequence ID" value="KAK9706329.1"/>
    <property type="molecule type" value="Genomic_DNA"/>
</dbReference>
<comment type="caution">
    <text evidence="3">The sequence shown here is derived from an EMBL/GenBank/DDBJ whole genome shotgun (WGS) entry which is preliminary data.</text>
</comment>
<keyword evidence="4" id="KW-1185">Reference proteome</keyword>
<dbReference type="InterPro" id="IPR003121">
    <property type="entry name" value="SWIB_MDM2_domain"/>
</dbReference>
<name>A0AAW1JMI3_SAPOF</name>
<feature type="region of interest" description="Disordered" evidence="1">
    <location>
        <begin position="97"/>
        <end position="139"/>
    </location>
</feature>
<dbReference type="SMART" id="SM00151">
    <property type="entry name" value="SWIB"/>
    <property type="match status" value="1"/>
</dbReference>
<proteinExistence type="predicted"/>
<evidence type="ECO:0000259" key="2">
    <source>
        <dbReference type="PROSITE" id="PS51925"/>
    </source>
</evidence>
<dbReference type="SUPFAM" id="SSF47592">
    <property type="entry name" value="SWIB/MDM2 domain"/>
    <property type="match status" value="1"/>
</dbReference>
<dbReference type="PANTHER" id="PTHR13844">
    <property type="entry name" value="SWI/SNF-RELATED MATRIX-ASSOCIATED ACTIN-DEPENDENT REGULATOR OF CHROMATIN SUBFAMILY D"/>
    <property type="match status" value="1"/>
</dbReference>
<dbReference type="Pfam" id="PF08766">
    <property type="entry name" value="DEK_C"/>
    <property type="match status" value="1"/>
</dbReference>
<feature type="domain" description="DM2" evidence="2">
    <location>
        <begin position="136"/>
        <end position="213"/>
    </location>
</feature>
<organism evidence="3 4">
    <name type="scientific">Saponaria officinalis</name>
    <name type="common">Common soapwort</name>
    <name type="synonym">Lychnis saponaria</name>
    <dbReference type="NCBI Taxonomy" id="3572"/>
    <lineage>
        <taxon>Eukaryota</taxon>
        <taxon>Viridiplantae</taxon>
        <taxon>Streptophyta</taxon>
        <taxon>Embryophyta</taxon>
        <taxon>Tracheophyta</taxon>
        <taxon>Spermatophyta</taxon>
        <taxon>Magnoliopsida</taxon>
        <taxon>eudicotyledons</taxon>
        <taxon>Gunneridae</taxon>
        <taxon>Pentapetalae</taxon>
        <taxon>Caryophyllales</taxon>
        <taxon>Caryophyllaceae</taxon>
        <taxon>Caryophylleae</taxon>
        <taxon>Saponaria</taxon>
    </lineage>
</organism>
<dbReference type="InterPro" id="IPR019835">
    <property type="entry name" value="SWIB_domain"/>
</dbReference>
<dbReference type="Pfam" id="PF02201">
    <property type="entry name" value="SWIB"/>
    <property type="match status" value="1"/>
</dbReference>
<dbReference type="PROSITE" id="PS51925">
    <property type="entry name" value="SWIB_MDM2"/>
    <property type="match status" value="1"/>
</dbReference>